<dbReference type="Pfam" id="PF00233">
    <property type="entry name" value="PDEase_I"/>
    <property type="match status" value="1"/>
</dbReference>
<dbReference type="EMBL" id="HG675638">
    <property type="protein sequence ID" value="CDJ41559.1"/>
    <property type="molecule type" value="Genomic_DNA"/>
</dbReference>
<reference evidence="7" key="2">
    <citation type="submission" date="2013-10" db="EMBL/GenBank/DDBJ databases">
        <authorList>
            <person name="Aslett M."/>
        </authorList>
    </citation>
    <scope>NUCLEOTIDE SEQUENCE [LARGE SCALE GENOMIC DNA]</scope>
    <source>
        <strain evidence="7">Houghton</strain>
    </source>
</reference>
<feature type="compositionally biased region" description="Low complexity" evidence="4">
    <location>
        <begin position="223"/>
        <end position="234"/>
    </location>
</feature>
<dbReference type="InterPro" id="IPR023174">
    <property type="entry name" value="PDEase_CS"/>
</dbReference>
<dbReference type="PANTHER" id="PTHR11347">
    <property type="entry name" value="CYCLIC NUCLEOTIDE PHOSPHODIESTERASE"/>
    <property type="match status" value="1"/>
</dbReference>
<dbReference type="GeneID" id="25253621"/>
<dbReference type="PROSITE" id="PS51845">
    <property type="entry name" value="PDEASE_I_2"/>
    <property type="match status" value="1"/>
</dbReference>
<dbReference type="OrthoDB" id="546632at2759"/>
<sequence length="979" mass="107844">MGSIPDQNAGSAGAATATSHTLIANNDSDESDRLNLPRGVSKPAELFCGEENRSLTSTQFVRKTVSFKPSLASEFEGANAGPTSMISSVRSDSLFQTGEEIRRTFTKADRSVTGNFRQSFRQLSGCTEEEEDKESSTFVPIVQDLKPTELEKTGDSKESKDPDAGAALASTPTPPLHKSISDRILSALSAPFRELAGGELNFTWAYKEATALHRSRLSKDASGKSSKSSSPGRPSADHWSTRLSDGHRPASRDLQYFPLQFVDKEAEAEYVAVTNYQCSLRVSIYLLLQHCLLLPIQFTIFLSDPESNMWSITAKWFLHPLLCAFVVVTLFGLSLALALLYPNIIPCGGGYFCRIYAAQVACAYSFAFSGCMSASLIVGQVYMSKTFREQPEETMSQLSLGVVLMNLCSLNTEISILYVYSFASTLLFMDLIGPILTKWTVVLHLLSSVGLTAPFIVGYIDGKLFSLCTLLSVAAISTILTAMAYAGRLSGELQHRLLFHQWRRSRLRLIELLNEGGERVKNRTAMENVVGELEQCGKILQHMRNVDHDFGEEFTEVFRIISDCRRKLLAGENLYTVDFGHADRFSKPFLQLFSQYGTEQVENARSMSHQRSLTAFQSMAGRKSADMLAQADLRFSCDMRHSSQSDSDEEPVKKQATLQRKKLLEASERNASAIGQQWAFSVLEVEKEVQGSLYVIGVALLAPFVTDWGCSSDELCDFLCTLQSQYQQNPYHNHVHAAMVGHATVCMANMLGVWPLMEPLEKAALAVAALAHDVGHPGRTNQFFVACFDPLELRRGLPISPLCSRSANMDIARSQESFLSFVARPLVAELVELDGHKRVAAEVLSLLDANMSRWRTMAAEGAPVKLPATDKHTQSRTFTLHAVRSLAGPALSLSQSKTAIISGEKRYGEKREEKVPLRSTSARIVHDDTLPTSLLFDWMAVSEEATCQWSPRFTVDSVNQDAANPAKLGEDESAASGSS</sequence>
<gene>
    <name evidence="7" type="ORF">ETH_00022545</name>
</gene>
<accession>U6KZ17</accession>
<organism evidence="7 8">
    <name type="scientific">Eimeria tenella</name>
    <name type="common">Coccidian parasite</name>
    <dbReference type="NCBI Taxonomy" id="5802"/>
    <lineage>
        <taxon>Eukaryota</taxon>
        <taxon>Sar</taxon>
        <taxon>Alveolata</taxon>
        <taxon>Apicomplexa</taxon>
        <taxon>Conoidasida</taxon>
        <taxon>Coccidia</taxon>
        <taxon>Eucoccidiorida</taxon>
        <taxon>Eimeriorina</taxon>
        <taxon>Eimeriidae</taxon>
        <taxon>Eimeria</taxon>
    </lineage>
</organism>
<feature type="transmembrane region" description="Helical" evidence="5">
    <location>
        <begin position="398"/>
        <end position="421"/>
    </location>
</feature>
<feature type="compositionally biased region" description="Basic and acidic residues" evidence="4">
    <location>
        <begin position="146"/>
        <end position="163"/>
    </location>
</feature>
<feature type="compositionally biased region" description="Low complexity" evidence="4">
    <location>
        <begin position="9"/>
        <end position="19"/>
    </location>
</feature>
<feature type="transmembrane region" description="Helical" evidence="5">
    <location>
        <begin position="316"/>
        <end position="344"/>
    </location>
</feature>
<dbReference type="VEuPathDB" id="ToxoDB:ETH2_0935200"/>
<reference evidence="7" key="1">
    <citation type="submission" date="2013-10" db="EMBL/GenBank/DDBJ databases">
        <title>Genomic analysis of the causative agents of coccidiosis in chickens.</title>
        <authorList>
            <person name="Reid A.J."/>
            <person name="Blake D."/>
            <person name="Billington K."/>
            <person name="Browne H."/>
            <person name="Dunn M."/>
            <person name="Hung S."/>
            <person name="Kawahara F."/>
            <person name="Miranda-Saavedra D."/>
            <person name="Mourier T."/>
            <person name="Nagra H."/>
            <person name="Otto T.D."/>
            <person name="Rawlings N."/>
            <person name="Sanchez A."/>
            <person name="Sanders M."/>
            <person name="Subramaniam C."/>
            <person name="Tay Y."/>
            <person name="Dear P."/>
            <person name="Doerig C."/>
            <person name="Gruber A."/>
            <person name="Parkinson J."/>
            <person name="Shirley M."/>
            <person name="Wan K.L."/>
            <person name="Berriman M."/>
            <person name="Tomley F."/>
            <person name="Pain A."/>
        </authorList>
    </citation>
    <scope>NUCLEOTIDE SEQUENCE [LARGE SCALE GENOMIC DNA]</scope>
    <source>
        <strain evidence="7">Houghton</strain>
    </source>
</reference>
<feature type="transmembrane region" description="Helical" evidence="5">
    <location>
        <begin position="441"/>
        <end position="460"/>
    </location>
</feature>
<dbReference type="SMART" id="SM00471">
    <property type="entry name" value="HDc"/>
    <property type="match status" value="1"/>
</dbReference>
<evidence type="ECO:0000259" key="6">
    <source>
        <dbReference type="PROSITE" id="PS51845"/>
    </source>
</evidence>
<comment type="cofactor">
    <cofactor evidence="3">
        <name>a divalent metal cation</name>
        <dbReference type="ChEBI" id="CHEBI:60240"/>
    </cofactor>
    <text evidence="3">Binds 2 divalent metal cations per subunit. Site 1 may preferentially bind zinc ions, while site 2 has a preference for magnesium and/or manganese ions.</text>
</comment>
<feature type="compositionally biased region" description="Basic and acidic residues" evidence="4">
    <location>
        <begin position="235"/>
        <end position="247"/>
    </location>
</feature>
<evidence type="ECO:0000256" key="2">
    <source>
        <dbReference type="ARBA" id="ARBA00022801"/>
    </source>
</evidence>
<dbReference type="GO" id="GO:0046872">
    <property type="term" value="F:metal ion binding"/>
    <property type="evidence" value="ECO:0007669"/>
    <property type="project" value="UniProtKB-KW"/>
</dbReference>
<evidence type="ECO:0000313" key="8">
    <source>
        <dbReference type="Proteomes" id="UP000030747"/>
    </source>
</evidence>
<dbReference type="InterPro" id="IPR003607">
    <property type="entry name" value="HD/PDEase_dom"/>
</dbReference>
<keyword evidence="5" id="KW-1133">Transmembrane helix</keyword>
<dbReference type="GO" id="GO:0007165">
    <property type="term" value="P:signal transduction"/>
    <property type="evidence" value="ECO:0007669"/>
    <property type="project" value="InterPro"/>
</dbReference>
<dbReference type="AlphaFoldDB" id="U6KZ17"/>
<evidence type="ECO:0000256" key="4">
    <source>
        <dbReference type="SAM" id="MobiDB-lite"/>
    </source>
</evidence>
<evidence type="ECO:0000256" key="1">
    <source>
        <dbReference type="ARBA" id="ARBA00022723"/>
    </source>
</evidence>
<dbReference type="SUPFAM" id="SSF109604">
    <property type="entry name" value="HD-domain/PDEase-like"/>
    <property type="match status" value="1"/>
</dbReference>
<dbReference type="PROSITE" id="PS00126">
    <property type="entry name" value="PDEASE_I_1"/>
    <property type="match status" value="1"/>
</dbReference>
<keyword evidence="8" id="KW-1185">Reference proteome</keyword>
<keyword evidence="1 3" id="KW-0479">Metal-binding</keyword>
<keyword evidence="5" id="KW-0472">Membrane</keyword>
<feature type="transmembrane region" description="Helical" evidence="5">
    <location>
        <begin position="467"/>
        <end position="487"/>
    </location>
</feature>
<dbReference type="InterPro" id="IPR036971">
    <property type="entry name" value="PDEase_catalytic_dom_sf"/>
</dbReference>
<dbReference type="VEuPathDB" id="ToxoDB:ETH_00022545"/>
<feature type="domain" description="PDEase" evidence="6">
    <location>
        <begin position="646"/>
        <end position="791"/>
    </location>
</feature>
<dbReference type="Gene3D" id="1.10.1300.10">
    <property type="entry name" value="3'5'-cyclic nucleotide phosphodiesterase, catalytic domain"/>
    <property type="match status" value="2"/>
</dbReference>
<dbReference type="GO" id="GO:0004114">
    <property type="term" value="F:3',5'-cyclic-nucleotide phosphodiesterase activity"/>
    <property type="evidence" value="ECO:0007669"/>
    <property type="project" value="InterPro"/>
</dbReference>
<feature type="region of interest" description="Disordered" evidence="4">
    <location>
        <begin position="123"/>
        <end position="176"/>
    </location>
</feature>
<keyword evidence="5" id="KW-0812">Transmembrane</keyword>
<feature type="transmembrane region" description="Helical" evidence="5">
    <location>
        <begin position="356"/>
        <end position="378"/>
    </location>
</feature>
<evidence type="ECO:0000256" key="3">
    <source>
        <dbReference type="RuleBase" id="RU363067"/>
    </source>
</evidence>
<proteinExistence type="inferred from homology"/>
<dbReference type="EC" id="3.1.4.-" evidence="3"/>
<feature type="region of interest" description="Disordered" evidence="4">
    <location>
        <begin position="217"/>
        <end position="247"/>
    </location>
</feature>
<dbReference type="InterPro" id="IPR002073">
    <property type="entry name" value="PDEase_catalytic_dom"/>
</dbReference>
<keyword evidence="2 3" id="KW-0378">Hydrolase</keyword>
<feature type="region of interest" description="Disordered" evidence="4">
    <location>
        <begin position="1"/>
        <end position="38"/>
    </location>
</feature>
<evidence type="ECO:0000256" key="5">
    <source>
        <dbReference type="SAM" id="Phobius"/>
    </source>
</evidence>
<evidence type="ECO:0000313" key="7">
    <source>
        <dbReference type="EMBL" id="CDJ41559.1"/>
    </source>
</evidence>
<dbReference type="Proteomes" id="UP000030747">
    <property type="component" value="Unassembled WGS sequence"/>
</dbReference>
<dbReference type="RefSeq" id="XP_013232309.1">
    <property type="nucleotide sequence ID" value="XM_013376855.1"/>
</dbReference>
<protein>
    <recommendedName>
        <fullName evidence="3">Phosphodiesterase</fullName>
        <ecNumber evidence="3">3.1.4.-</ecNumber>
    </recommendedName>
</protein>
<name>U6KZ17_EIMTE</name>
<comment type="similarity">
    <text evidence="3">Belongs to the cyclic nucleotide phosphodiesterase family.</text>
</comment>